<reference evidence="2 3" key="1">
    <citation type="submission" date="2017-11" db="EMBL/GenBank/DDBJ databases">
        <title>De-novo sequencing of pomegranate (Punica granatum L.) genome.</title>
        <authorList>
            <person name="Akparov Z."/>
            <person name="Amiraslanov A."/>
            <person name="Hajiyeva S."/>
            <person name="Abbasov M."/>
            <person name="Kaur K."/>
            <person name="Hamwieh A."/>
            <person name="Solovyev V."/>
            <person name="Salamov A."/>
            <person name="Braich B."/>
            <person name="Kosarev P."/>
            <person name="Mahmoud A."/>
            <person name="Hajiyev E."/>
            <person name="Babayeva S."/>
            <person name="Izzatullayeva V."/>
            <person name="Mammadov A."/>
            <person name="Mammadov A."/>
            <person name="Sharifova S."/>
            <person name="Ojaghi J."/>
            <person name="Eynullazada K."/>
            <person name="Bayramov B."/>
            <person name="Abdulazimova A."/>
            <person name="Shahmuradov I."/>
        </authorList>
    </citation>
    <scope>NUCLEOTIDE SEQUENCE [LARGE SCALE GENOMIC DNA]</scope>
    <source>
        <strain evidence="3">cv. AG2017</strain>
        <tissue evidence="2">Leaf</tissue>
    </source>
</reference>
<keyword evidence="3" id="KW-1185">Reference proteome</keyword>
<protein>
    <submittedName>
        <fullName evidence="2">Uncharacterized protein</fullName>
    </submittedName>
</protein>
<accession>A0A2I0K2L8</accession>
<evidence type="ECO:0000256" key="1">
    <source>
        <dbReference type="SAM" id="MobiDB-lite"/>
    </source>
</evidence>
<evidence type="ECO:0000313" key="2">
    <source>
        <dbReference type="EMBL" id="PKI62380.1"/>
    </source>
</evidence>
<name>A0A2I0K2L8_PUNGR</name>
<dbReference type="AlphaFoldDB" id="A0A2I0K2L8"/>
<evidence type="ECO:0000313" key="3">
    <source>
        <dbReference type="Proteomes" id="UP000233551"/>
    </source>
</evidence>
<organism evidence="2 3">
    <name type="scientific">Punica granatum</name>
    <name type="common">Pomegranate</name>
    <dbReference type="NCBI Taxonomy" id="22663"/>
    <lineage>
        <taxon>Eukaryota</taxon>
        <taxon>Viridiplantae</taxon>
        <taxon>Streptophyta</taxon>
        <taxon>Embryophyta</taxon>
        <taxon>Tracheophyta</taxon>
        <taxon>Spermatophyta</taxon>
        <taxon>Magnoliopsida</taxon>
        <taxon>eudicotyledons</taxon>
        <taxon>Gunneridae</taxon>
        <taxon>Pentapetalae</taxon>
        <taxon>rosids</taxon>
        <taxon>malvids</taxon>
        <taxon>Myrtales</taxon>
        <taxon>Lythraceae</taxon>
        <taxon>Punica</taxon>
    </lineage>
</organism>
<gene>
    <name evidence="2" type="ORF">CRG98_017186</name>
</gene>
<sequence>MTVGLSKSYNEKSKGEGVGVANQRPRTLHRGCRHPQRMLATSVERSGLPIGGTDPLPLRFFVMGLK</sequence>
<proteinExistence type="predicted"/>
<dbReference type="Proteomes" id="UP000233551">
    <property type="component" value="Unassembled WGS sequence"/>
</dbReference>
<dbReference type="EMBL" id="PGOL01000974">
    <property type="protein sequence ID" value="PKI62380.1"/>
    <property type="molecule type" value="Genomic_DNA"/>
</dbReference>
<feature type="region of interest" description="Disordered" evidence="1">
    <location>
        <begin position="1"/>
        <end position="31"/>
    </location>
</feature>
<comment type="caution">
    <text evidence="2">The sequence shown here is derived from an EMBL/GenBank/DDBJ whole genome shotgun (WGS) entry which is preliminary data.</text>
</comment>